<name>A0ABR8E5P4_9NOSO</name>
<feature type="domain" description="Cyanovirin-N" evidence="1">
    <location>
        <begin position="75"/>
        <end position="180"/>
    </location>
</feature>
<dbReference type="InterPro" id="IPR011058">
    <property type="entry name" value="Cyanovirin-N"/>
</dbReference>
<accession>A0ABR8E5P4</accession>
<evidence type="ECO:0000313" key="2">
    <source>
        <dbReference type="EMBL" id="MBD2536916.1"/>
    </source>
</evidence>
<dbReference type="SMART" id="SM01111">
    <property type="entry name" value="CVNH"/>
    <property type="match status" value="1"/>
</dbReference>
<comment type="caution">
    <text evidence="2">The sequence shown here is derived from an EMBL/GenBank/DDBJ whole genome shotgun (WGS) entry which is preliminary data.</text>
</comment>
<dbReference type="InterPro" id="IPR036673">
    <property type="entry name" value="Cyanovirin-N_sf"/>
</dbReference>
<protein>
    <recommendedName>
        <fullName evidence="1">Cyanovirin-N domain-containing protein</fullName>
    </recommendedName>
</protein>
<dbReference type="SUPFAM" id="SSF51322">
    <property type="entry name" value="Cyanovirin-N"/>
    <property type="match status" value="1"/>
</dbReference>
<dbReference type="Proteomes" id="UP000623440">
    <property type="component" value="Unassembled WGS sequence"/>
</dbReference>
<keyword evidence="3" id="KW-1185">Reference proteome</keyword>
<dbReference type="EMBL" id="JACJSI010000595">
    <property type="protein sequence ID" value="MBD2536916.1"/>
    <property type="molecule type" value="Genomic_DNA"/>
</dbReference>
<evidence type="ECO:0000259" key="1">
    <source>
        <dbReference type="SMART" id="SM01111"/>
    </source>
</evidence>
<gene>
    <name evidence="2" type="ORF">H6G97_49975</name>
</gene>
<dbReference type="RefSeq" id="WP_190947557.1">
    <property type="nucleotide sequence ID" value="NZ_JACJSI010000595.1"/>
</dbReference>
<organism evidence="2 3">
    <name type="scientific">Nostoc flagelliforme FACHB-838</name>
    <dbReference type="NCBI Taxonomy" id="2692904"/>
    <lineage>
        <taxon>Bacteria</taxon>
        <taxon>Bacillati</taxon>
        <taxon>Cyanobacteriota</taxon>
        <taxon>Cyanophyceae</taxon>
        <taxon>Nostocales</taxon>
        <taxon>Nostocaceae</taxon>
        <taxon>Nostoc</taxon>
    </lineage>
</organism>
<dbReference type="Gene3D" id="2.30.60.10">
    <property type="entry name" value="Cyanovirin-N"/>
    <property type="match status" value="1"/>
</dbReference>
<evidence type="ECO:0000313" key="3">
    <source>
        <dbReference type="Proteomes" id="UP000623440"/>
    </source>
</evidence>
<proteinExistence type="predicted"/>
<reference evidence="2 3" key="1">
    <citation type="journal article" date="2020" name="ISME J.">
        <title>Comparative genomics reveals insights into cyanobacterial evolution and habitat adaptation.</title>
        <authorList>
            <person name="Chen M.Y."/>
            <person name="Teng W.K."/>
            <person name="Zhao L."/>
            <person name="Hu C.X."/>
            <person name="Zhou Y.K."/>
            <person name="Han B.P."/>
            <person name="Song L.R."/>
            <person name="Shu W.S."/>
        </authorList>
    </citation>
    <scope>NUCLEOTIDE SEQUENCE [LARGE SCALE GENOMIC DNA]</scope>
    <source>
        <strain evidence="2 3">FACHB-838</strain>
    </source>
</reference>
<sequence>MMTTNKTTVLEQLPSEPLKDSLATLCRAISQRSIHIQKYSTILRNLKTPLKSIGVLSYVLLAAPFIKPDAALAGGFSKSCVNRQVSIASDGAYLDALCTKANGSKVPSRLRISDYIANYGGNLSWALGGGGFHISCRSVKYPVLFQLFMTASCADGRGGWVNTGIYLDEKISNQNGVLAIDR</sequence>
<dbReference type="Pfam" id="PF08881">
    <property type="entry name" value="CVNH"/>
    <property type="match status" value="1"/>
</dbReference>